<evidence type="ECO:0000313" key="6">
    <source>
        <dbReference type="EMBL" id="NJC41776.1"/>
    </source>
</evidence>
<feature type="domain" description="VOC" evidence="5">
    <location>
        <begin position="1"/>
        <end position="122"/>
    </location>
</feature>
<feature type="region of interest" description="Disordered" evidence="4">
    <location>
        <begin position="83"/>
        <end position="122"/>
    </location>
</feature>
<dbReference type="SUPFAM" id="SSF54593">
    <property type="entry name" value="Glyoxalase/Bleomycin resistance protein/Dihydroxybiphenyl dioxygenase"/>
    <property type="match status" value="1"/>
</dbReference>
<dbReference type="Pfam" id="PF19581">
    <property type="entry name" value="Glyoxalase_7"/>
    <property type="match status" value="1"/>
</dbReference>
<gene>
    <name evidence="6" type="ORF">GGQ87_002034</name>
</gene>
<dbReference type="PROSITE" id="PS51819">
    <property type="entry name" value="VOC"/>
    <property type="match status" value="1"/>
</dbReference>
<dbReference type="AlphaFoldDB" id="A0A7X5YMB0"/>
<evidence type="ECO:0000256" key="4">
    <source>
        <dbReference type="SAM" id="MobiDB-lite"/>
    </source>
</evidence>
<keyword evidence="3" id="KW-0046">Antibiotic resistance</keyword>
<dbReference type="Gene3D" id="3.10.180.10">
    <property type="entry name" value="2,3-Dihydroxybiphenyl 1,2-Dioxygenase, domain 1"/>
    <property type="match status" value="1"/>
</dbReference>
<evidence type="ECO:0000256" key="2">
    <source>
        <dbReference type="ARBA" id="ARBA00021572"/>
    </source>
</evidence>
<dbReference type="GO" id="GO:0046677">
    <property type="term" value="P:response to antibiotic"/>
    <property type="evidence" value="ECO:0007669"/>
    <property type="project" value="UniProtKB-KW"/>
</dbReference>
<evidence type="ECO:0000259" key="5">
    <source>
        <dbReference type="PROSITE" id="PS51819"/>
    </source>
</evidence>
<dbReference type="GO" id="GO:0051213">
    <property type="term" value="F:dioxygenase activity"/>
    <property type="evidence" value="ECO:0007669"/>
    <property type="project" value="UniProtKB-KW"/>
</dbReference>
<accession>A0A7X5YMB0</accession>
<organism evidence="6 7">
    <name type="scientific">Brevundimonas alba</name>
    <dbReference type="NCBI Taxonomy" id="74314"/>
    <lineage>
        <taxon>Bacteria</taxon>
        <taxon>Pseudomonadati</taxon>
        <taxon>Pseudomonadota</taxon>
        <taxon>Alphaproteobacteria</taxon>
        <taxon>Caulobacterales</taxon>
        <taxon>Caulobacteraceae</taxon>
        <taxon>Brevundimonas</taxon>
    </lineage>
</organism>
<dbReference type="GO" id="GO:0016829">
    <property type="term" value="F:lyase activity"/>
    <property type="evidence" value="ECO:0007669"/>
    <property type="project" value="UniProtKB-KW"/>
</dbReference>
<keyword evidence="6" id="KW-0456">Lyase</keyword>
<comment type="caution">
    <text evidence="6">The sequence shown here is derived from an EMBL/GenBank/DDBJ whole genome shotgun (WGS) entry which is preliminary data.</text>
</comment>
<dbReference type="InterPro" id="IPR000335">
    <property type="entry name" value="Bleomycin-R"/>
</dbReference>
<keyword evidence="7" id="KW-1185">Reference proteome</keyword>
<dbReference type="EMBL" id="JAATJM010000001">
    <property type="protein sequence ID" value="NJC41776.1"/>
    <property type="molecule type" value="Genomic_DNA"/>
</dbReference>
<keyword evidence="6" id="KW-0560">Oxidoreductase</keyword>
<evidence type="ECO:0000313" key="7">
    <source>
        <dbReference type="Proteomes" id="UP000587415"/>
    </source>
</evidence>
<protein>
    <recommendedName>
        <fullName evidence="2">Bleomycin resistance protein</fullName>
    </recommendedName>
</protein>
<dbReference type="Proteomes" id="UP000587415">
    <property type="component" value="Unassembled WGS sequence"/>
</dbReference>
<name>A0A7X5YMB0_9CAUL</name>
<comment type="similarity">
    <text evidence="1">Belongs to the bleomycin resistance protein family.</text>
</comment>
<sequence>MAIIPTVKCSAIARSIAFYTEVLDFEVRREWSDKTDPGFAWLIRAGDVLHLSSHSGDGVFGQAVVVEVTGIDALFETFLSRGLKTPASPDSPVHEGPLDQSWGTREFYVDDPDGNTLRFTQR</sequence>
<evidence type="ECO:0000256" key="1">
    <source>
        <dbReference type="ARBA" id="ARBA00011051"/>
    </source>
</evidence>
<dbReference type="RefSeq" id="WP_168047157.1">
    <property type="nucleotide sequence ID" value="NZ_JAATJM010000001.1"/>
</dbReference>
<evidence type="ECO:0000256" key="3">
    <source>
        <dbReference type="ARBA" id="ARBA00023251"/>
    </source>
</evidence>
<reference evidence="6 7" key="1">
    <citation type="submission" date="2020-03" db="EMBL/GenBank/DDBJ databases">
        <title>Genomic Encyclopedia of Type Strains, Phase IV (KMG-IV): sequencing the most valuable type-strain genomes for metagenomic binning, comparative biology and taxonomic classification.</title>
        <authorList>
            <person name="Goeker M."/>
        </authorList>
    </citation>
    <scope>NUCLEOTIDE SEQUENCE [LARGE SCALE GENOMIC DNA]</scope>
    <source>
        <strain evidence="6 7">DSM 4736</strain>
    </source>
</reference>
<keyword evidence="6" id="KW-0223">Dioxygenase</keyword>
<dbReference type="CDD" id="cd08349">
    <property type="entry name" value="BLMA_like"/>
    <property type="match status" value="1"/>
</dbReference>
<dbReference type="InterPro" id="IPR029068">
    <property type="entry name" value="Glyas_Bleomycin-R_OHBP_Dase"/>
</dbReference>
<dbReference type="InterPro" id="IPR037523">
    <property type="entry name" value="VOC_core"/>
</dbReference>
<proteinExistence type="inferred from homology"/>